<accession>A0A940WWL2</accession>
<name>A0A940WWL2_9BACI</name>
<gene>
    <name evidence="1" type="ORF">J7W16_11960</name>
</gene>
<keyword evidence="1" id="KW-0347">Helicase</keyword>
<dbReference type="Proteomes" id="UP000678228">
    <property type="component" value="Unassembled WGS sequence"/>
</dbReference>
<keyword evidence="1" id="KW-0378">Hydrolase</keyword>
<dbReference type="EMBL" id="JAGKSQ010000004">
    <property type="protein sequence ID" value="MBP3951847.1"/>
    <property type="molecule type" value="Genomic_DNA"/>
</dbReference>
<keyword evidence="2" id="KW-1185">Reference proteome</keyword>
<sequence length="176" mass="19966">MQIYPYCPLKTRTIEVGGLTKVQLIQKLERNFIMMNEYGKRLLSDERFKISNVKYNLETVELTVRNLGLPNGGTTSHIFKRARELGLVLCPLELGPYLRLEYRDQTEGGQGNSVQNQAPVGSVTIASEILSANDEFPKGFYLRRLSDGLWLRGYVADDLHIWDPGDHFIFCKAVGV</sequence>
<organism evidence="1 2">
    <name type="scientific">Halalkalibacter suaedae</name>
    <dbReference type="NCBI Taxonomy" id="2822140"/>
    <lineage>
        <taxon>Bacteria</taxon>
        <taxon>Bacillati</taxon>
        <taxon>Bacillota</taxon>
        <taxon>Bacilli</taxon>
        <taxon>Bacillales</taxon>
        <taxon>Bacillaceae</taxon>
        <taxon>Halalkalibacter</taxon>
    </lineage>
</organism>
<evidence type="ECO:0000313" key="1">
    <source>
        <dbReference type="EMBL" id="MBP3951847.1"/>
    </source>
</evidence>
<keyword evidence="1" id="KW-0547">Nucleotide-binding</keyword>
<comment type="caution">
    <text evidence="1">The sequence shown here is derived from an EMBL/GenBank/DDBJ whole genome shotgun (WGS) entry which is preliminary data.</text>
</comment>
<proteinExistence type="predicted"/>
<reference evidence="1" key="1">
    <citation type="submission" date="2021-03" db="EMBL/GenBank/DDBJ databases">
        <title>Bacillus suaedae sp. nov., isolated from Suaeda aralocaspica.</title>
        <authorList>
            <person name="Lei R.F.R."/>
        </authorList>
    </citation>
    <scope>NUCLEOTIDE SEQUENCE</scope>
    <source>
        <strain evidence="1">YZJH907-2</strain>
    </source>
</reference>
<evidence type="ECO:0000313" key="2">
    <source>
        <dbReference type="Proteomes" id="UP000678228"/>
    </source>
</evidence>
<protein>
    <submittedName>
        <fullName evidence="1">Helicase</fullName>
    </submittedName>
</protein>
<dbReference type="AlphaFoldDB" id="A0A940WWL2"/>
<dbReference type="GO" id="GO:0004386">
    <property type="term" value="F:helicase activity"/>
    <property type="evidence" value="ECO:0007669"/>
    <property type="project" value="UniProtKB-KW"/>
</dbReference>
<keyword evidence="1" id="KW-0067">ATP-binding</keyword>
<dbReference type="RefSeq" id="WP_210597533.1">
    <property type="nucleotide sequence ID" value="NZ_JAGKSQ010000004.1"/>
</dbReference>